<protein>
    <submittedName>
        <fullName evidence="1">Uncharacterized protein</fullName>
    </submittedName>
</protein>
<gene>
    <name evidence="1" type="ORF">WAE96_14055</name>
</gene>
<dbReference type="RefSeq" id="WP_054979358.1">
    <property type="nucleotide sequence ID" value="NZ_CP023398.1"/>
</dbReference>
<reference evidence="1 2" key="1">
    <citation type="submission" date="2023-12" db="EMBL/GenBank/DDBJ databases">
        <title>Friends and Foes: Symbiotic and Algicidal bacterial influence on Karenia brevis blooms.</title>
        <authorList>
            <person name="Fei C."/>
            <person name="Mohamed A.R."/>
            <person name="Booker A."/>
            <person name="Arshad M."/>
            <person name="Klass S."/>
            <person name="Ahn S."/>
            <person name="Gilbert P.M."/>
            <person name="Heil C.A."/>
            <person name="Martinez J.M."/>
            <person name="Amin S.A."/>
        </authorList>
    </citation>
    <scope>NUCLEOTIDE SEQUENCE [LARGE SCALE GENOMIC DNA]</scope>
    <source>
        <strain evidence="1 2">CE15</strain>
    </source>
</reference>
<name>A0ABU8EUZ1_9GAMM</name>
<sequence>MTTLIEMLAMQRAQSEGRLKVTADDIMWAQANIDCFEALRDCMGLDVADNDVLFDDQIRSSERLPE</sequence>
<evidence type="ECO:0000313" key="1">
    <source>
        <dbReference type="EMBL" id="MEI4550789.1"/>
    </source>
</evidence>
<accession>A0ABU8EUZ1</accession>
<organism evidence="1 2">
    <name type="scientific">Pseudoalteromonas spongiae</name>
    <dbReference type="NCBI Taxonomy" id="298657"/>
    <lineage>
        <taxon>Bacteria</taxon>
        <taxon>Pseudomonadati</taxon>
        <taxon>Pseudomonadota</taxon>
        <taxon>Gammaproteobacteria</taxon>
        <taxon>Alteromonadales</taxon>
        <taxon>Pseudoalteromonadaceae</taxon>
        <taxon>Pseudoalteromonas</taxon>
    </lineage>
</organism>
<evidence type="ECO:0000313" key="2">
    <source>
        <dbReference type="Proteomes" id="UP001382455"/>
    </source>
</evidence>
<dbReference type="EMBL" id="JBAWKS010000001">
    <property type="protein sequence ID" value="MEI4550789.1"/>
    <property type="molecule type" value="Genomic_DNA"/>
</dbReference>
<dbReference type="Proteomes" id="UP001382455">
    <property type="component" value="Unassembled WGS sequence"/>
</dbReference>
<comment type="caution">
    <text evidence="1">The sequence shown here is derived from an EMBL/GenBank/DDBJ whole genome shotgun (WGS) entry which is preliminary data.</text>
</comment>
<keyword evidence="2" id="KW-1185">Reference proteome</keyword>
<proteinExistence type="predicted"/>